<name>A0AA40EVL0_9PEZI</name>
<feature type="compositionally biased region" description="Polar residues" evidence="1">
    <location>
        <begin position="207"/>
        <end position="227"/>
    </location>
</feature>
<accession>A0AA40EVL0</accession>
<dbReference type="Proteomes" id="UP001172155">
    <property type="component" value="Unassembled WGS sequence"/>
</dbReference>
<feature type="region of interest" description="Disordered" evidence="1">
    <location>
        <begin position="66"/>
        <end position="100"/>
    </location>
</feature>
<proteinExistence type="predicted"/>
<gene>
    <name evidence="2" type="ORF">B0T18DRAFT_411253</name>
</gene>
<feature type="region of interest" description="Disordered" evidence="1">
    <location>
        <begin position="150"/>
        <end position="233"/>
    </location>
</feature>
<comment type="caution">
    <text evidence="2">The sequence shown here is derived from an EMBL/GenBank/DDBJ whole genome shotgun (WGS) entry which is preliminary data.</text>
</comment>
<reference evidence="2" key="1">
    <citation type="submission" date="2023-06" db="EMBL/GenBank/DDBJ databases">
        <title>Genome-scale phylogeny and comparative genomics of the fungal order Sordariales.</title>
        <authorList>
            <consortium name="Lawrence Berkeley National Laboratory"/>
            <person name="Hensen N."/>
            <person name="Bonometti L."/>
            <person name="Westerberg I."/>
            <person name="Brannstrom I.O."/>
            <person name="Guillou S."/>
            <person name="Cros-Aarteil S."/>
            <person name="Calhoun S."/>
            <person name="Haridas S."/>
            <person name="Kuo A."/>
            <person name="Mondo S."/>
            <person name="Pangilinan J."/>
            <person name="Riley R."/>
            <person name="LaButti K."/>
            <person name="Andreopoulos B."/>
            <person name="Lipzen A."/>
            <person name="Chen C."/>
            <person name="Yanf M."/>
            <person name="Daum C."/>
            <person name="Ng V."/>
            <person name="Clum A."/>
            <person name="Steindorff A."/>
            <person name="Ohm R."/>
            <person name="Martin F."/>
            <person name="Silar P."/>
            <person name="Natvig D."/>
            <person name="Lalanne C."/>
            <person name="Gautier V."/>
            <person name="Ament-velasquez S.L."/>
            <person name="Kruys A."/>
            <person name="Hutchinson M.I."/>
            <person name="Powell A.J."/>
            <person name="Barry K."/>
            <person name="Miller A.N."/>
            <person name="Grigoriev I.V."/>
            <person name="Debuchy R."/>
            <person name="Gladieux P."/>
            <person name="Thoren M.H."/>
            <person name="Johannesson H."/>
        </authorList>
    </citation>
    <scope>NUCLEOTIDE SEQUENCE</scope>
    <source>
        <strain evidence="2">SMH3187-1</strain>
    </source>
</reference>
<sequence length="262" mass="28398">MVRASSLVRMIGCPGLAHFIFGCPLSPGLFTGFLLDGVRSTEFCHCSGRPICNSYRSIFHLPHPARKPQCPRHDTTLPTSKTGRGRDHQPGPPGSLLTGQRGADDISVVGFALGHVGGPLGEEVHLLSFARARCLSDCPAMKMAPMAQARNDNRPQTPGQHLDRSQWLPSDPASPGFPSRGVPSGSRRRWSMSIGPSTLTDKPGSPCRSTARGTPTIAPTKTKTSRSARWDHGYPGGLPRWHAFFSKRFGSWRPPSLPPYMS</sequence>
<evidence type="ECO:0000256" key="1">
    <source>
        <dbReference type="SAM" id="MobiDB-lite"/>
    </source>
</evidence>
<dbReference type="PROSITE" id="PS51257">
    <property type="entry name" value="PROKAR_LIPOPROTEIN"/>
    <property type="match status" value="1"/>
</dbReference>
<dbReference type="AlphaFoldDB" id="A0AA40EVL0"/>
<protein>
    <submittedName>
        <fullName evidence="2">Uncharacterized protein</fullName>
    </submittedName>
</protein>
<evidence type="ECO:0000313" key="2">
    <source>
        <dbReference type="EMBL" id="KAK0746285.1"/>
    </source>
</evidence>
<organism evidence="2 3">
    <name type="scientific">Schizothecium vesticola</name>
    <dbReference type="NCBI Taxonomy" id="314040"/>
    <lineage>
        <taxon>Eukaryota</taxon>
        <taxon>Fungi</taxon>
        <taxon>Dikarya</taxon>
        <taxon>Ascomycota</taxon>
        <taxon>Pezizomycotina</taxon>
        <taxon>Sordariomycetes</taxon>
        <taxon>Sordariomycetidae</taxon>
        <taxon>Sordariales</taxon>
        <taxon>Schizotheciaceae</taxon>
        <taxon>Schizothecium</taxon>
    </lineage>
</organism>
<evidence type="ECO:0000313" key="3">
    <source>
        <dbReference type="Proteomes" id="UP001172155"/>
    </source>
</evidence>
<dbReference type="EMBL" id="JAUKUD010000004">
    <property type="protein sequence ID" value="KAK0746285.1"/>
    <property type="molecule type" value="Genomic_DNA"/>
</dbReference>
<feature type="compositionally biased region" description="Low complexity" evidence="1">
    <location>
        <begin position="174"/>
        <end position="185"/>
    </location>
</feature>
<keyword evidence="3" id="KW-1185">Reference proteome</keyword>